<reference evidence="1 2" key="1">
    <citation type="journal article" date="2012" name="Genome Biol.">
        <title>Genome and low-iron response of an oceanic diatom adapted to chronic iron limitation.</title>
        <authorList>
            <person name="Lommer M."/>
            <person name="Specht M."/>
            <person name="Roy A.S."/>
            <person name="Kraemer L."/>
            <person name="Andreson R."/>
            <person name="Gutowska M.A."/>
            <person name="Wolf J."/>
            <person name="Bergner S.V."/>
            <person name="Schilhabel M.B."/>
            <person name="Klostermeier U.C."/>
            <person name="Beiko R.G."/>
            <person name="Rosenstiel P."/>
            <person name="Hippler M."/>
            <person name="Laroche J."/>
        </authorList>
    </citation>
    <scope>NUCLEOTIDE SEQUENCE [LARGE SCALE GENOMIC DNA]</scope>
    <source>
        <strain evidence="1 2">CCMP1005</strain>
    </source>
</reference>
<dbReference type="Proteomes" id="UP000266841">
    <property type="component" value="Unassembled WGS sequence"/>
</dbReference>
<dbReference type="EMBL" id="AGNL01031187">
    <property type="protein sequence ID" value="EJK56524.1"/>
    <property type="molecule type" value="Genomic_DNA"/>
</dbReference>
<accession>K0RVQ9</accession>
<proteinExistence type="predicted"/>
<organism evidence="1 2">
    <name type="scientific">Thalassiosira oceanica</name>
    <name type="common">Marine diatom</name>
    <dbReference type="NCBI Taxonomy" id="159749"/>
    <lineage>
        <taxon>Eukaryota</taxon>
        <taxon>Sar</taxon>
        <taxon>Stramenopiles</taxon>
        <taxon>Ochrophyta</taxon>
        <taxon>Bacillariophyta</taxon>
        <taxon>Coscinodiscophyceae</taxon>
        <taxon>Thalassiosirophycidae</taxon>
        <taxon>Thalassiosirales</taxon>
        <taxon>Thalassiosiraceae</taxon>
        <taxon>Thalassiosira</taxon>
    </lineage>
</organism>
<protein>
    <submittedName>
        <fullName evidence="1">Uncharacterized protein</fullName>
    </submittedName>
</protein>
<dbReference type="AlphaFoldDB" id="K0RVQ9"/>
<gene>
    <name evidence="1" type="ORF">THAOC_23572</name>
</gene>
<comment type="caution">
    <text evidence="1">The sequence shown here is derived from an EMBL/GenBank/DDBJ whole genome shotgun (WGS) entry which is preliminary data.</text>
</comment>
<sequence>MALPSMRGGPDADSPGSPPQVWVVQTKCPYCQAIRRPTMAGVSILPGDPSANDASVECFPGGFGSCGTG</sequence>
<evidence type="ECO:0000313" key="1">
    <source>
        <dbReference type="EMBL" id="EJK56524.1"/>
    </source>
</evidence>
<keyword evidence="2" id="KW-1185">Reference proteome</keyword>
<evidence type="ECO:0000313" key="2">
    <source>
        <dbReference type="Proteomes" id="UP000266841"/>
    </source>
</evidence>
<name>K0RVQ9_THAOC</name>
<feature type="non-terminal residue" evidence="1">
    <location>
        <position position="69"/>
    </location>
</feature>